<dbReference type="OrthoDB" id="2398757at2759"/>
<proteinExistence type="predicted"/>
<dbReference type="SUPFAM" id="SSF53448">
    <property type="entry name" value="Nucleotide-diphospho-sugar transferases"/>
    <property type="match status" value="1"/>
</dbReference>
<dbReference type="Proteomes" id="UP001151518">
    <property type="component" value="Unassembled WGS sequence"/>
</dbReference>
<reference evidence="1" key="1">
    <citation type="submission" date="2022-07" db="EMBL/GenBank/DDBJ databases">
        <title>Phylogenomic reconstructions and comparative analyses of Kickxellomycotina fungi.</title>
        <authorList>
            <person name="Reynolds N.K."/>
            <person name="Stajich J.E."/>
            <person name="Barry K."/>
            <person name="Grigoriev I.V."/>
            <person name="Crous P."/>
            <person name="Smith M.E."/>
        </authorList>
    </citation>
    <scope>NUCLEOTIDE SEQUENCE</scope>
    <source>
        <strain evidence="1">NRRL 3115</strain>
    </source>
</reference>
<evidence type="ECO:0000313" key="2">
    <source>
        <dbReference type="Proteomes" id="UP001151518"/>
    </source>
</evidence>
<sequence>MNCEAGEESLSHYFWDCKHVKRFWLLKARFLQAIRTNKSGTPLQITKEMVVAGFGGWKAAIPNPDVTHGMTVWEVYRSHAETNIDGVKRTGDAMFIRWKAALMSRIAHDFSYSFTTKKGTHLQETLAAARDITASDAFPPGTLPANYSYKTVKPESRTYLEEKPGGMHVLGHAKELSSLDMVHPLKKNISTTLFMFRGDFASPMFDLFVLQKRAKKFCDKSTTVGGCDVRLAHDYKYETLSSKLLDSLDVMCRSAERTDFYAKIDDDLIMSESMFNDVIKKMSTTDCQVAGGIAVDYAFYWAVGQIYIFTRSVFEEVCEKLPHVNTIYPNEDITFGLILNSTDTNRFCSLVRPQSHWHKHYSDQRVDISYQQQHND</sequence>
<comment type="caution">
    <text evidence="1">The sequence shown here is derived from an EMBL/GenBank/DDBJ whole genome shotgun (WGS) entry which is preliminary data.</text>
</comment>
<evidence type="ECO:0000313" key="1">
    <source>
        <dbReference type="EMBL" id="KAJ2669217.1"/>
    </source>
</evidence>
<dbReference type="InterPro" id="IPR029044">
    <property type="entry name" value="Nucleotide-diphossugar_trans"/>
</dbReference>
<gene>
    <name evidence="1" type="ORF">GGI25_006214</name>
</gene>
<dbReference type="AlphaFoldDB" id="A0A9W8KVP9"/>
<protein>
    <submittedName>
        <fullName evidence="1">Uncharacterized protein</fullName>
    </submittedName>
</protein>
<organism evidence="1 2">
    <name type="scientific">Coemansia spiralis</name>
    <dbReference type="NCBI Taxonomy" id="417178"/>
    <lineage>
        <taxon>Eukaryota</taxon>
        <taxon>Fungi</taxon>
        <taxon>Fungi incertae sedis</taxon>
        <taxon>Zoopagomycota</taxon>
        <taxon>Kickxellomycotina</taxon>
        <taxon>Kickxellomycetes</taxon>
        <taxon>Kickxellales</taxon>
        <taxon>Kickxellaceae</taxon>
        <taxon>Coemansia</taxon>
    </lineage>
</organism>
<accession>A0A9W8KVP9</accession>
<dbReference type="EMBL" id="JANBTW010000158">
    <property type="protein sequence ID" value="KAJ2669217.1"/>
    <property type="molecule type" value="Genomic_DNA"/>
</dbReference>
<name>A0A9W8KVP9_9FUNG</name>